<organism evidence="4 5">
    <name type="scientific">Neisseria chenwenguii</name>
    <dbReference type="NCBI Taxonomy" id="1853278"/>
    <lineage>
        <taxon>Bacteria</taxon>
        <taxon>Pseudomonadati</taxon>
        <taxon>Pseudomonadota</taxon>
        <taxon>Betaproteobacteria</taxon>
        <taxon>Neisseriales</taxon>
        <taxon>Neisseriaceae</taxon>
        <taxon>Neisseria</taxon>
    </lineage>
</organism>
<protein>
    <submittedName>
        <fullName evidence="4">Quinone oxidoreductase</fullName>
    </submittedName>
</protein>
<dbReference type="Proteomes" id="UP000198238">
    <property type="component" value="Chromosome"/>
</dbReference>
<sequence length="321" mass="34954">MKANVVHRPGGAEVLVLEDVPVPAVKSGWSLVKVKGFGINHSEIFTRQGKSPSVKFPRILGIECAGEIAETTDEARLPAGCRVVSLMGEMGRDFDGSYAEFVLLPNAQIYRVETDLDWASLAAVPETFYTAFGSMGKLCIGAGDKILVRAAAGGVGVAFAKLVKAKFPNVVLHGSTRSPEKAAKLHEAGFDEVVLEQEGRLKTSDSYHKILDLVGTATLKDSFSHIAERGIVCATGQLGGKWFLEDFDPIVELKNDSYLTAFYSGLVSEARIRRLFDYIETYRVDVKPEKVFTLEQVAEAHRFVESREGFGKAVVLVSDGH</sequence>
<dbReference type="Gene3D" id="3.90.180.10">
    <property type="entry name" value="Medium-chain alcohol dehydrogenases, catalytic domain"/>
    <property type="match status" value="1"/>
</dbReference>
<dbReference type="SUPFAM" id="SSF51735">
    <property type="entry name" value="NAD(P)-binding Rossmann-fold domains"/>
    <property type="match status" value="1"/>
</dbReference>
<dbReference type="Gene3D" id="3.40.50.720">
    <property type="entry name" value="NAD(P)-binding Rossmann-like Domain"/>
    <property type="match status" value="1"/>
</dbReference>
<dbReference type="InterPro" id="IPR011032">
    <property type="entry name" value="GroES-like_sf"/>
</dbReference>
<dbReference type="InterPro" id="IPR036291">
    <property type="entry name" value="NAD(P)-bd_dom_sf"/>
</dbReference>
<evidence type="ECO:0000259" key="3">
    <source>
        <dbReference type="SMART" id="SM00829"/>
    </source>
</evidence>
<dbReference type="KEGG" id="nei:BG910_00360"/>
<dbReference type="RefSeq" id="WP_089035124.1">
    <property type="nucleotide sequence ID" value="NZ_CP022278.1"/>
</dbReference>
<evidence type="ECO:0000256" key="2">
    <source>
        <dbReference type="ARBA" id="ARBA00023002"/>
    </source>
</evidence>
<keyword evidence="2" id="KW-0560">Oxidoreductase</keyword>
<reference evidence="4 5" key="1">
    <citation type="submission" date="2017-06" db="EMBL/GenBank/DDBJ databases">
        <title>Neisseria chenwenguii sp. nov., isolated from the intestinal contents of Tibetan Plateau Pika in Yushu, Qinghai Province, China.</title>
        <authorList>
            <person name="Zhang G."/>
        </authorList>
    </citation>
    <scope>NUCLEOTIDE SEQUENCE [LARGE SCALE GENOMIC DNA]</scope>
    <source>
        <strain evidence="4 5">10023</strain>
    </source>
</reference>
<keyword evidence="5" id="KW-1185">Reference proteome</keyword>
<dbReference type="GO" id="GO:0016651">
    <property type="term" value="F:oxidoreductase activity, acting on NAD(P)H"/>
    <property type="evidence" value="ECO:0007669"/>
    <property type="project" value="TreeGrafter"/>
</dbReference>
<dbReference type="SMART" id="SM00829">
    <property type="entry name" value="PKS_ER"/>
    <property type="match status" value="1"/>
</dbReference>
<proteinExistence type="predicted"/>
<feature type="domain" description="Enoyl reductase (ER)" evidence="3">
    <location>
        <begin position="10"/>
        <end position="315"/>
    </location>
</feature>
<dbReference type="AlphaFoldDB" id="A0A220RYW2"/>
<gene>
    <name evidence="4" type="ORF">BG910_00360</name>
</gene>
<evidence type="ECO:0000313" key="4">
    <source>
        <dbReference type="EMBL" id="ASK26401.1"/>
    </source>
</evidence>
<accession>A0A220RYW2</accession>
<dbReference type="GO" id="GO:0070402">
    <property type="term" value="F:NADPH binding"/>
    <property type="evidence" value="ECO:0007669"/>
    <property type="project" value="TreeGrafter"/>
</dbReference>
<name>A0A220RYW2_9NEIS</name>
<dbReference type="PANTHER" id="PTHR48106">
    <property type="entry name" value="QUINONE OXIDOREDUCTASE PIG3-RELATED"/>
    <property type="match status" value="1"/>
</dbReference>
<dbReference type="SUPFAM" id="SSF50129">
    <property type="entry name" value="GroES-like"/>
    <property type="match status" value="1"/>
</dbReference>
<evidence type="ECO:0000313" key="5">
    <source>
        <dbReference type="Proteomes" id="UP000198238"/>
    </source>
</evidence>
<keyword evidence="1" id="KW-0521">NADP</keyword>
<dbReference type="InterPro" id="IPR020843">
    <property type="entry name" value="ER"/>
</dbReference>
<dbReference type="Pfam" id="PF08240">
    <property type="entry name" value="ADH_N"/>
    <property type="match status" value="1"/>
</dbReference>
<dbReference type="EMBL" id="CP022278">
    <property type="protein sequence ID" value="ASK26401.1"/>
    <property type="molecule type" value="Genomic_DNA"/>
</dbReference>
<dbReference type="Pfam" id="PF13602">
    <property type="entry name" value="ADH_zinc_N_2"/>
    <property type="match status" value="1"/>
</dbReference>
<evidence type="ECO:0000256" key="1">
    <source>
        <dbReference type="ARBA" id="ARBA00022857"/>
    </source>
</evidence>
<dbReference type="InterPro" id="IPR013154">
    <property type="entry name" value="ADH-like_N"/>
</dbReference>